<dbReference type="Proteomes" id="UP000564885">
    <property type="component" value="Unassembled WGS sequence"/>
</dbReference>
<evidence type="ECO:0000313" key="2">
    <source>
        <dbReference type="EMBL" id="NNM72657.1"/>
    </source>
</evidence>
<keyword evidence="3" id="KW-1185">Reference proteome</keyword>
<organism evidence="2 3">
    <name type="scientific">Enterovirga aerilata</name>
    <dbReference type="NCBI Taxonomy" id="2730920"/>
    <lineage>
        <taxon>Bacteria</taxon>
        <taxon>Pseudomonadati</taxon>
        <taxon>Pseudomonadota</taxon>
        <taxon>Alphaproteobacteria</taxon>
        <taxon>Hyphomicrobiales</taxon>
        <taxon>Methylobacteriaceae</taxon>
        <taxon>Enterovirga</taxon>
    </lineage>
</organism>
<gene>
    <name evidence="2" type="ORF">HJG44_09700</name>
</gene>
<dbReference type="AlphaFoldDB" id="A0A849I9H9"/>
<keyword evidence="1" id="KW-0472">Membrane</keyword>
<sequence>MESAIATLSAEVRAGGKTQWQTIVTSVGVIVAILGALGGLAYLPIKNGMGVLGSELRLLRDAAVPRAEQAERWRRTEEDIRALQADLRRADTRFVGRSEYEERWRCLENK</sequence>
<evidence type="ECO:0000256" key="1">
    <source>
        <dbReference type="SAM" id="Phobius"/>
    </source>
</evidence>
<keyword evidence="1" id="KW-0812">Transmembrane</keyword>
<comment type="caution">
    <text evidence="2">The sequence shown here is derived from an EMBL/GenBank/DDBJ whole genome shotgun (WGS) entry which is preliminary data.</text>
</comment>
<dbReference type="RefSeq" id="WP_171218109.1">
    <property type="nucleotide sequence ID" value="NZ_JABEPP010000002.1"/>
</dbReference>
<protein>
    <submittedName>
        <fullName evidence="2">Uncharacterized protein</fullName>
    </submittedName>
</protein>
<feature type="transmembrane region" description="Helical" evidence="1">
    <location>
        <begin position="20"/>
        <end position="43"/>
    </location>
</feature>
<evidence type="ECO:0000313" key="3">
    <source>
        <dbReference type="Proteomes" id="UP000564885"/>
    </source>
</evidence>
<keyword evidence="1" id="KW-1133">Transmembrane helix</keyword>
<dbReference type="EMBL" id="JABEPP010000002">
    <property type="protein sequence ID" value="NNM72657.1"/>
    <property type="molecule type" value="Genomic_DNA"/>
</dbReference>
<proteinExistence type="predicted"/>
<reference evidence="2 3" key="1">
    <citation type="submission" date="2020-04" db="EMBL/GenBank/DDBJ databases">
        <title>Enterovirga sp. isolate from soil.</title>
        <authorList>
            <person name="Chea S."/>
            <person name="Kim D.-U."/>
        </authorList>
    </citation>
    <scope>NUCLEOTIDE SEQUENCE [LARGE SCALE GENOMIC DNA]</scope>
    <source>
        <strain evidence="2 3">DB1703</strain>
    </source>
</reference>
<accession>A0A849I9H9</accession>
<name>A0A849I9H9_9HYPH</name>